<evidence type="ECO:0000256" key="1">
    <source>
        <dbReference type="SAM" id="Phobius"/>
    </source>
</evidence>
<comment type="caution">
    <text evidence="2">The sequence shown here is derived from an EMBL/GenBank/DDBJ whole genome shotgun (WGS) entry which is preliminary data.</text>
</comment>
<keyword evidence="3" id="KW-1185">Reference proteome</keyword>
<sequence length="106" mass="10793">MTGSGGVLPTLRTVAAMAALIGLVVLALGLFGSTADPNRVPNCGATPMLPGTSCADESGSFTYEAKMAEQRHTFEVADQRTTLGADVAAIGALVNVGVMVLLKWLG</sequence>
<reference evidence="2 3" key="1">
    <citation type="submission" date="2018-09" db="EMBL/GenBank/DDBJ databases">
        <title>YIM PH21274 draft genome.</title>
        <authorList>
            <person name="Miao C."/>
        </authorList>
    </citation>
    <scope>NUCLEOTIDE SEQUENCE [LARGE SCALE GENOMIC DNA]</scope>
    <source>
        <strain evidence="2 3">YIM PH 21724</strain>
    </source>
</reference>
<feature type="transmembrane region" description="Helical" evidence="1">
    <location>
        <begin position="12"/>
        <end position="31"/>
    </location>
</feature>
<feature type="transmembrane region" description="Helical" evidence="1">
    <location>
        <begin position="87"/>
        <end position="105"/>
    </location>
</feature>
<gene>
    <name evidence="2" type="ORF">D5S18_30340</name>
</gene>
<dbReference type="Proteomes" id="UP000266677">
    <property type="component" value="Unassembled WGS sequence"/>
</dbReference>
<dbReference type="RefSeq" id="WP_120044565.1">
    <property type="nucleotide sequence ID" value="NZ_QZFU01000044.1"/>
</dbReference>
<dbReference type="AlphaFoldDB" id="A0A3A4JLF4"/>
<proteinExistence type="predicted"/>
<keyword evidence="1" id="KW-0812">Transmembrane</keyword>
<organism evidence="2 3">
    <name type="scientific">Nocardia panacis</name>
    <dbReference type="NCBI Taxonomy" id="2340916"/>
    <lineage>
        <taxon>Bacteria</taxon>
        <taxon>Bacillati</taxon>
        <taxon>Actinomycetota</taxon>
        <taxon>Actinomycetes</taxon>
        <taxon>Mycobacteriales</taxon>
        <taxon>Nocardiaceae</taxon>
        <taxon>Nocardia</taxon>
    </lineage>
</organism>
<protein>
    <submittedName>
        <fullName evidence="2">Uncharacterized protein</fullName>
    </submittedName>
</protein>
<keyword evidence="1" id="KW-0472">Membrane</keyword>
<keyword evidence="1" id="KW-1133">Transmembrane helix</keyword>
<accession>A0A3A4JLF4</accession>
<evidence type="ECO:0000313" key="2">
    <source>
        <dbReference type="EMBL" id="RJO69460.1"/>
    </source>
</evidence>
<dbReference type="EMBL" id="QZFU01000044">
    <property type="protein sequence ID" value="RJO69460.1"/>
    <property type="molecule type" value="Genomic_DNA"/>
</dbReference>
<evidence type="ECO:0000313" key="3">
    <source>
        <dbReference type="Proteomes" id="UP000266677"/>
    </source>
</evidence>
<name>A0A3A4JLF4_9NOCA</name>